<sequence>MNFSNFLIVLFGTFRESDYYITAGYGAKIAFRLLRNRYFQQIHSGYSIPGHIVEHNIMTDKELKELVASLTISHKEAKIEMEELRAFQLETSQQIKETDRELREGAKELRASQQETDRQIKELGRQIGGLGRKFGGLTEGMAYPSMKKLLREHFRMEFIVPRVEITRHGQSMELDVFGYSNGSTNEAVVVEVKSRLDKTGIEQMERIMARFDQFLPEHRDKRRFGIVAAVDCSPEMETLTRQRGFYLARIQDELFVLNSPESFQPRYFGNIEAALPANPSGISASGAYRGA</sequence>
<evidence type="ECO:0000313" key="2">
    <source>
        <dbReference type="EMBL" id="VFK33791.1"/>
    </source>
</evidence>
<protein>
    <recommendedName>
        <fullName evidence="3">DUF3782 domain-containing protein</fullName>
    </recommendedName>
</protein>
<reference evidence="2" key="1">
    <citation type="submission" date="2019-02" db="EMBL/GenBank/DDBJ databases">
        <authorList>
            <person name="Gruber-Vodicka R. H."/>
            <person name="Seah K. B. B."/>
        </authorList>
    </citation>
    <scope>NUCLEOTIDE SEQUENCE</scope>
    <source>
        <strain evidence="2">BECK_BZ197</strain>
    </source>
</reference>
<accession>A0A450XWW7</accession>
<dbReference type="EMBL" id="CAADFO010000186">
    <property type="protein sequence ID" value="VFK33791.1"/>
    <property type="molecule type" value="Genomic_DNA"/>
</dbReference>
<dbReference type="SUPFAM" id="SSF52980">
    <property type="entry name" value="Restriction endonuclease-like"/>
    <property type="match status" value="1"/>
</dbReference>
<evidence type="ECO:0000256" key="1">
    <source>
        <dbReference type="SAM" id="Coils"/>
    </source>
</evidence>
<evidence type="ECO:0008006" key="3">
    <source>
        <dbReference type="Google" id="ProtNLM"/>
    </source>
</evidence>
<dbReference type="InterPro" id="IPR011335">
    <property type="entry name" value="Restrct_endonuc-II-like"/>
</dbReference>
<dbReference type="PANTHER" id="PTHR38753">
    <property type="entry name" value="SLR1441 PROTEIN"/>
    <property type="match status" value="1"/>
</dbReference>
<gene>
    <name evidence="2" type="ORF">BECKMB1821G_GA0114241_11862</name>
</gene>
<organism evidence="2">
    <name type="scientific">Candidatus Kentrum sp. MB</name>
    <dbReference type="NCBI Taxonomy" id="2138164"/>
    <lineage>
        <taxon>Bacteria</taxon>
        <taxon>Pseudomonadati</taxon>
        <taxon>Pseudomonadota</taxon>
        <taxon>Gammaproteobacteria</taxon>
        <taxon>Candidatus Kentrum</taxon>
    </lineage>
</organism>
<keyword evidence="1" id="KW-0175">Coiled coil</keyword>
<dbReference type="PANTHER" id="PTHR38753:SF1">
    <property type="entry name" value="SLR1441 PROTEIN"/>
    <property type="match status" value="1"/>
</dbReference>
<proteinExistence type="predicted"/>
<dbReference type="AlphaFoldDB" id="A0A450XWW7"/>
<feature type="coiled-coil region" evidence="1">
    <location>
        <begin position="95"/>
        <end position="126"/>
    </location>
</feature>
<name>A0A450XWW7_9GAMM</name>